<feature type="domain" description="Type I restriction modification DNA specificity" evidence="4">
    <location>
        <begin position="5"/>
        <end position="180"/>
    </location>
</feature>
<keyword evidence="3" id="KW-0238">DNA-binding</keyword>
<name>A0A2H0TZI7_9BACT</name>
<dbReference type="GO" id="GO:0009307">
    <property type="term" value="P:DNA restriction-modification system"/>
    <property type="evidence" value="ECO:0007669"/>
    <property type="project" value="UniProtKB-KW"/>
</dbReference>
<evidence type="ECO:0000313" key="6">
    <source>
        <dbReference type="Proteomes" id="UP000230852"/>
    </source>
</evidence>
<dbReference type="EMBL" id="PFBU01000009">
    <property type="protein sequence ID" value="PIR78637.1"/>
    <property type="molecule type" value="Genomic_DNA"/>
</dbReference>
<proteinExistence type="inferred from homology"/>
<dbReference type="GO" id="GO:0003677">
    <property type="term" value="F:DNA binding"/>
    <property type="evidence" value="ECO:0007669"/>
    <property type="project" value="UniProtKB-KW"/>
</dbReference>
<evidence type="ECO:0000313" key="5">
    <source>
        <dbReference type="EMBL" id="PIR78637.1"/>
    </source>
</evidence>
<gene>
    <name evidence="5" type="ORF">COU28_00600</name>
</gene>
<organism evidence="5 6">
    <name type="scientific">Candidatus Magasanikbacteria bacterium CG10_big_fil_rev_8_21_14_0_10_36_16</name>
    <dbReference type="NCBI Taxonomy" id="1974645"/>
    <lineage>
        <taxon>Bacteria</taxon>
        <taxon>Candidatus Magasanikiibacteriota</taxon>
    </lineage>
</organism>
<dbReference type="PANTHER" id="PTHR30408:SF12">
    <property type="entry name" value="TYPE I RESTRICTION ENZYME MJAVIII SPECIFICITY SUBUNIT"/>
    <property type="match status" value="1"/>
</dbReference>
<dbReference type="InterPro" id="IPR044946">
    <property type="entry name" value="Restrct_endonuc_typeI_TRD_sf"/>
</dbReference>
<sequence length="192" mass="22000">MNQKLHNLANIYSGYSFRGAVKNEKDGSHKVVQVRDIESDTSIINTQNLVQLNFDEKTHSPLLQNNDILLSSRGTDNAGLKVGIFYGEEKNIVATSSLFIIRITNKKILPEYLLYYLNSFYGQKDLKSIMMGATIKTISKKELAEMKIPIIETERQKILIDIMKNLIKQKQLHRQKINLLNILTDNIFSTQL</sequence>
<dbReference type="Pfam" id="PF01420">
    <property type="entry name" value="Methylase_S"/>
    <property type="match status" value="1"/>
</dbReference>
<dbReference type="Proteomes" id="UP000230852">
    <property type="component" value="Unassembled WGS sequence"/>
</dbReference>
<dbReference type="InterPro" id="IPR000055">
    <property type="entry name" value="Restrct_endonuc_typeI_TRD"/>
</dbReference>
<evidence type="ECO:0000256" key="1">
    <source>
        <dbReference type="ARBA" id="ARBA00010923"/>
    </source>
</evidence>
<dbReference type="AlphaFoldDB" id="A0A2H0TZI7"/>
<dbReference type="PANTHER" id="PTHR30408">
    <property type="entry name" value="TYPE-1 RESTRICTION ENZYME ECOKI SPECIFICITY PROTEIN"/>
    <property type="match status" value="1"/>
</dbReference>
<protein>
    <recommendedName>
        <fullName evidence="4">Type I restriction modification DNA specificity domain-containing protein</fullName>
    </recommendedName>
</protein>
<reference evidence="6" key="1">
    <citation type="submission" date="2017-09" db="EMBL/GenBank/DDBJ databases">
        <title>Depth-based differentiation of microbial function through sediment-hosted aquifers and enrichment of novel symbionts in the deep terrestrial subsurface.</title>
        <authorList>
            <person name="Probst A.J."/>
            <person name="Ladd B."/>
            <person name="Jarett J.K."/>
            <person name="Geller-Mcgrath D.E."/>
            <person name="Sieber C.M.K."/>
            <person name="Emerson J.B."/>
            <person name="Anantharaman K."/>
            <person name="Thomas B.C."/>
            <person name="Malmstrom R."/>
            <person name="Stieglmeier M."/>
            <person name="Klingl A."/>
            <person name="Woyke T."/>
            <person name="Ryan C.M."/>
            <person name="Banfield J.F."/>
        </authorList>
    </citation>
    <scope>NUCLEOTIDE SEQUENCE [LARGE SCALE GENOMIC DNA]</scope>
</reference>
<keyword evidence="2" id="KW-0680">Restriction system</keyword>
<dbReference type="SUPFAM" id="SSF116734">
    <property type="entry name" value="DNA methylase specificity domain"/>
    <property type="match status" value="1"/>
</dbReference>
<evidence type="ECO:0000256" key="2">
    <source>
        <dbReference type="ARBA" id="ARBA00022747"/>
    </source>
</evidence>
<evidence type="ECO:0000259" key="4">
    <source>
        <dbReference type="Pfam" id="PF01420"/>
    </source>
</evidence>
<dbReference type="InterPro" id="IPR052021">
    <property type="entry name" value="Type-I_RS_S_subunit"/>
</dbReference>
<comment type="similarity">
    <text evidence="1">Belongs to the type-I restriction system S methylase family.</text>
</comment>
<accession>A0A2H0TZI7</accession>
<comment type="caution">
    <text evidence="5">The sequence shown here is derived from an EMBL/GenBank/DDBJ whole genome shotgun (WGS) entry which is preliminary data.</text>
</comment>
<evidence type="ECO:0000256" key="3">
    <source>
        <dbReference type="ARBA" id="ARBA00023125"/>
    </source>
</evidence>
<dbReference type="Gene3D" id="3.90.220.20">
    <property type="entry name" value="DNA methylase specificity domains"/>
    <property type="match status" value="1"/>
</dbReference>